<dbReference type="InterPro" id="IPR029033">
    <property type="entry name" value="His_PPase_superfam"/>
</dbReference>
<gene>
    <name evidence="19" type="ORF">HETIRDRAFT_471458</name>
</gene>
<evidence type="ECO:0000256" key="7">
    <source>
        <dbReference type="ARBA" id="ARBA00041857"/>
    </source>
</evidence>
<dbReference type="PANTHER" id="PTHR20963">
    <property type="entry name" value="MULTIPLE INOSITOL POLYPHOSPHATE PHOSPHATASE-RELATED"/>
    <property type="match status" value="1"/>
</dbReference>
<dbReference type="PIRSF" id="PIRSF000894">
    <property type="entry name" value="Acid_phosphatase"/>
    <property type="match status" value="1"/>
</dbReference>
<evidence type="ECO:0000256" key="10">
    <source>
        <dbReference type="ARBA" id="ARBA00043675"/>
    </source>
</evidence>
<feature type="disulfide bond" evidence="17">
    <location>
        <begin position="61"/>
        <end position="386"/>
    </location>
</feature>
<dbReference type="CDD" id="cd07061">
    <property type="entry name" value="HP_HAP_like"/>
    <property type="match status" value="1"/>
</dbReference>
<dbReference type="GO" id="GO:0003993">
    <property type="term" value="F:acid phosphatase activity"/>
    <property type="evidence" value="ECO:0007669"/>
    <property type="project" value="TreeGrafter"/>
</dbReference>
<comment type="catalytic activity">
    <reaction evidence="10">
        <text>1D-myo-inositol 1,2-bisphosphate + H2O = 1D-myo-inositol 2-phosphate + phosphate</text>
        <dbReference type="Rhea" id="RHEA:77135"/>
        <dbReference type="ChEBI" id="CHEBI:15377"/>
        <dbReference type="ChEBI" id="CHEBI:43474"/>
        <dbReference type="ChEBI" id="CHEBI:84142"/>
        <dbReference type="ChEBI" id="CHEBI:195539"/>
    </reaction>
    <physiologicalReaction direction="left-to-right" evidence="10">
        <dbReference type="Rhea" id="RHEA:77136"/>
    </physiologicalReaction>
</comment>
<feature type="region of interest" description="Disordered" evidence="18">
    <location>
        <begin position="1"/>
        <end position="30"/>
    </location>
</feature>
<dbReference type="InterPro" id="IPR033379">
    <property type="entry name" value="Acid_Pase_AS"/>
</dbReference>
<feature type="active site" description="Proton donor" evidence="16">
    <location>
        <position position="337"/>
    </location>
</feature>
<dbReference type="Pfam" id="PF00328">
    <property type="entry name" value="His_Phos_2"/>
    <property type="match status" value="1"/>
</dbReference>
<proteinExistence type="predicted"/>
<comment type="subunit">
    <text evidence="2">Monomer.</text>
</comment>
<dbReference type="OrthoDB" id="6509975at2759"/>
<keyword evidence="5 17" id="KW-1015">Disulfide bond</keyword>
<name>W4KJU6_HETIT</name>
<evidence type="ECO:0000256" key="6">
    <source>
        <dbReference type="ARBA" id="ARBA00023180"/>
    </source>
</evidence>
<comment type="catalytic activity">
    <reaction evidence="9">
        <text>1D-myo-inositol 1,2,5,6-tetrakisphosphate + H2O = 1D-myo-inositol 1,2,6-trisphosphate + phosphate</text>
        <dbReference type="Rhea" id="RHEA:77119"/>
        <dbReference type="ChEBI" id="CHEBI:15377"/>
        <dbReference type="ChEBI" id="CHEBI:43474"/>
        <dbReference type="ChEBI" id="CHEBI:195535"/>
        <dbReference type="ChEBI" id="CHEBI:195537"/>
    </reaction>
    <physiologicalReaction direction="left-to-right" evidence="9">
        <dbReference type="Rhea" id="RHEA:77120"/>
    </physiologicalReaction>
</comment>
<comment type="catalytic activity">
    <reaction evidence="11">
        <text>1D-myo-inositol 1,2,6-trisphosphate + H2O = 1D-myo-inositol 1,2-bisphosphate + phosphate</text>
        <dbReference type="Rhea" id="RHEA:77131"/>
        <dbReference type="ChEBI" id="CHEBI:15377"/>
        <dbReference type="ChEBI" id="CHEBI:43474"/>
        <dbReference type="ChEBI" id="CHEBI:195537"/>
        <dbReference type="ChEBI" id="CHEBI:195539"/>
    </reaction>
    <physiologicalReaction direction="left-to-right" evidence="11">
        <dbReference type="Rhea" id="RHEA:77132"/>
    </physiologicalReaction>
</comment>
<evidence type="ECO:0000256" key="16">
    <source>
        <dbReference type="PIRSR" id="PIRSR000894-1"/>
    </source>
</evidence>
<dbReference type="AlphaFoldDB" id="W4KJU6"/>
<feature type="disulfide bond" evidence="17">
    <location>
        <begin position="408"/>
        <end position="417"/>
    </location>
</feature>
<reference evidence="19 20" key="1">
    <citation type="journal article" date="2012" name="New Phytol.">
        <title>Insight into trade-off between wood decay and parasitism from the genome of a fungal forest pathogen.</title>
        <authorList>
            <person name="Olson A."/>
            <person name="Aerts A."/>
            <person name="Asiegbu F."/>
            <person name="Belbahri L."/>
            <person name="Bouzid O."/>
            <person name="Broberg A."/>
            <person name="Canback B."/>
            <person name="Coutinho P.M."/>
            <person name="Cullen D."/>
            <person name="Dalman K."/>
            <person name="Deflorio G."/>
            <person name="van Diepen L.T."/>
            <person name="Dunand C."/>
            <person name="Duplessis S."/>
            <person name="Durling M."/>
            <person name="Gonthier P."/>
            <person name="Grimwood J."/>
            <person name="Fossdal C.G."/>
            <person name="Hansson D."/>
            <person name="Henrissat B."/>
            <person name="Hietala A."/>
            <person name="Himmelstrand K."/>
            <person name="Hoffmeister D."/>
            <person name="Hogberg N."/>
            <person name="James T.Y."/>
            <person name="Karlsson M."/>
            <person name="Kohler A."/>
            <person name="Kues U."/>
            <person name="Lee Y.H."/>
            <person name="Lin Y.C."/>
            <person name="Lind M."/>
            <person name="Lindquist E."/>
            <person name="Lombard V."/>
            <person name="Lucas S."/>
            <person name="Lunden K."/>
            <person name="Morin E."/>
            <person name="Murat C."/>
            <person name="Park J."/>
            <person name="Raffaello T."/>
            <person name="Rouze P."/>
            <person name="Salamov A."/>
            <person name="Schmutz J."/>
            <person name="Solheim H."/>
            <person name="Stahlberg J."/>
            <person name="Velez H."/>
            <person name="de Vries R.P."/>
            <person name="Wiebenga A."/>
            <person name="Woodward S."/>
            <person name="Yakovlev I."/>
            <person name="Garbelotto M."/>
            <person name="Martin F."/>
            <person name="Grigoriev I.V."/>
            <person name="Stenlid J."/>
        </authorList>
    </citation>
    <scope>NUCLEOTIDE SEQUENCE [LARGE SCALE GENOMIC DNA]</scope>
    <source>
        <strain evidence="19 20">TC 32-1</strain>
    </source>
</reference>
<dbReference type="Proteomes" id="UP000030671">
    <property type="component" value="Unassembled WGS sequence"/>
</dbReference>
<dbReference type="GO" id="GO:0005576">
    <property type="term" value="C:extracellular region"/>
    <property type="evidence" value="ECO:0007669"/>
    <property type="project" value="UniProtKB-SubCell"/>
</dbReference>
<evidence type="ECO:0000256" key="12">
    <source>
        <dbReference type="ARBA" id="ARBA00043748"/>
    </source>
</evidence>
<evidence type="ECO:0000313" key="19">
    <source>
        <dbReference type="EMBL" id="ETW86127.1"/>
    </source>
</evidence>
<evidence type="ECO:0000256" key="14">
    <source>
        <dbReference type="ARBA" id="ARBA00044106"/>
    </source>
</evidence>
<keyword evidence="4" id="KW-0378">Hydrolase</keyword>
<evidence type="ECO:0000256" key="1">
    <source>
        <dbReference type="ARBA" id="ARBA00004613"/>
    </source>
</evidence>
<accession>W4KJU6</accession>
<dbReference type="PANTHER" id="PTHR20963:SF24">
    <property type="entry name" value="3-PHYTASE B"/>
    <property type="match status" value="1"/>
</dbReference>
<evidence type="ECO:0000313" key="20">
    <source>
        <dbReference type="Proteomes" id="UP000030671"/>
    </source>
</evidence>
<dbReference type="EMBL" id="KI925455">
    <property type="protein sequence ID" value="ETW86127.1"/>
    <property type="molecule type" value="Genomic_DNA"/>
</dbReference>
<evidence type="ECO:0000256" key="13">
    <source>
        <dbReference type="ARBA" id="ARBA00043788"/>
    </source>
</evidence>
<evidence type="ECO:0000256" key="5">
    <source>
        <dbReference type="ARBA" id="ARBA00023157"/>
    </source>
</evidence>
<sequence length="442" mass="48730">MRIFGDSVSSHPRSTSSHHAPTARAGIKAPPVDLPEKLQKAWAMYSPYFSSGEYVDPPAGCVVSQVNLIQRHGARFPTKGSGTKIASAVTKLSAVKEYNNEKLDFLHNFTYTLGKDDLIPFGAAQSFDAGGVEYHRYSVLVSESSVPFVRAASSQRVVDTATNWTAGFANASMRKFVPKLDLIISEEGNVTLDDSMCPNAGDSDVQTDEWLAIFAPPITKRLNGWAPGANLTDMDAYSLISLCPFHTLYEGSPSPFCNLFTLSEFEQFAYSGDLSKYYGTGYGQKLGPVQGVGYINELLARLTNKPVQDNTQTNRTLDSSPTTFPLNRTFYADFSHDNEMIAIYSALGLFNQSKPLDPMNPEHKRTWITWKLVPFSARMVVERVQCDQDASLFIRIFVNDALQPLEFCDGATETGLCALDQFVASQGYAINDGEGDWEKCLD</sequence>
<feature type="compositionally biased region" description="Low complexity" evidence="18">
    <location>
        <begin position="7"/>
        <end position="19"/>
    </location>
</feature>
<dbReference type="STRING" id="747525.W4KJU6"/>
<dbReference type="HOGENOM" id="CLU_020880_0_1_1"/>
<evidence type="ECO:0000256" key="17">
    <source>
        <dbReference type="PIRSR" id="PIRSR000894-2"/>
    </source>
</evidence>
<evidence type="ECO:0000256" key="4">
    <source>
        <dbReference type="ARBA" id="ARBA00022801"/>
    </source>
</evidence>
<dbReference type="SUPFAM" id="SSF53254">
    <property type="entry name" value="Phosphoglycerate mutase-like"/>
    <property type="match status" value="1"/>
</dbReference>
<comment type="catalytic activity">
    <reaction evidence="12">
        <text>1D-myo-inositol 1,2,4,5,6-pentakisphosphate + H2O = 1D-myo-inositol 1,2,5,6-tetrakisphosphate + phosphate</text>
        <dbReference type="Rhea" id="RHEA:77115"/>
        <dbReference type="ChEBI" id="CHEBI:15377"/>
        <dbReference type="ChEBI" id="CHEBI:43474"/>
        <dbReference type="ChEBI" id="CHEBI:57798"/>
        <dbReference type="ChEBI" id="CHEBI:195535"/>
    </reaction>
    <physiologicalReaction direction="left-to-right" evidence="12">
        <dbReference type="Rhea" id="RHEA:77116"/>
    </physiologicalReaction>
</comment>
<comment type="catalytic activity">
    <reaction evidence="13">
        <text>1D-myo-inositol hexakisphosphate + H2O = 1D-myo-inositol 1,2,4,5,6-pentakisphosphate + phosphate</text>
        <dbReference type="Rhea" id="RHEA:16989"/>
        <dbReference type="ChEBI" id="CHEBI:15377"/>
        <dbReference type="ChEBI" id="CHEBI:43474"/>
        <dbReference type="ChEBI" id="CHEBI:57798"/>
        <dbReference type="ChEBI" id="CHEBI:58130"/>
        <dbReference type="EC" id="3.1.3.8"/>
    </reaction>
    <physiologicalReaction direction="left-to-right" evidence="13">
        <dbReference type="Rhea" id="RHEA:16990"/>
    </physiologicalReaction>
</comment>
<dbReference type="GO" id="GO:0016158">
    <property type="term" value="F:inositol hexakisphosphate 3-phosphatase activity"/>
    <property type="evidence" value="ECO:0007669"/>
    <property type="project" value="UniProtKB-EC"/>
</dbReference>
<evidence type="ECO:0000256" key="9">
    <source>
        <dbReference type="ARBA" id="ARBA00043670"/>
    </source>
</evidence>
<evidence type="ECO:0000256" key="11">
    <source>
        <dbReference type="ARBA" id="ARBA00043721"/>
    </source>
</evidence>
<feature type="disulfide bond" evidence="17">
    <location>
        <begin position="243"/>
        <end position="257"/>
    </location>
</feature>
<feature type="active site" description="Nucleophile" evidence="16">
    <location>
        <position position="72"/>
    </location>
</feature>
<dbReference type="InterPro" id="IPR016274">
    <property type="entry name" value="Histidine_acid_Pase_euk"/>
</dbReference>
<dbReference type="RefSeq" id="XP_009542899.1">
    <property type="nucleotide sequence ID" value="XM_009544604.1"/>
</dbReference>
<dbReference type="InParanoid" id="W4KJU6"/>
<comment type="subcellular location">
    <subcellularLocation>
        <location evidence="1">Secreted</location>
    </subcellularLocation>
</comment>
<keyword evidence="6" id="KW-0325">Glycoprotein</keyword>
<protein>
    <recommendedName>
        <fullName evidence="14">Phytase A</fullName>
    </recommendedName>
    <alternativeName>
        <fullName evidence="15">Histidine acid phosphatase phyA</fullName>
    </alternativeName>
    <alternativeName>
        <fullName evidence="8">Myo-inositol hexakisphosphate phosphohydrolase A</fullName>
    </alternativeName>
    <alternativeName>
        <fullName evidence="7">Myo-inositol-hexaphosphate 3-phosphohydrolase A</fullName>
    </alternativeName>
</protein>
<evidence type="ECO:0000256" key="18">
    <source>
        <dbReference type="SAM" id="MobiDB-lite"/>
    </source>
</evidence>
<dbReference type="KEGG" id="hir:HETIRDRAFT_471458"/>
<dbReference type="PROSITE" id="PS00778">
    <property type="entry name" value="HIS_ACID_PHOSPHAT_2"/>
    <property type="match status" value="1"/>
</dbReference>
<evidence type="ECO:0000256" key="3">
    <source>
        <dbReference type="ARBA" id="ARBA00022525"/>
    </source>
</evidence>
<dbReference type="GeneID" id="20677396"/>
<dbReference type="PROSITE" id="PS00616">
    <property type="entry name" value="HIS_ACID_PHOSPHAT_1"/>
    <property type="match status" value="1"/>
</dbReference>
<keyword evidence="3" id="KW-0964">Secreted</keyword>
<evidence type="ECO:0000256" key="15">
    <source>
        <dbReference type="ARBA" id="ARBA00044262"/>
    </source>
</evidence>
<evidence type="ECO:0000256" key="2">
    <source>
        <dbReference type="ARBA" id="ARBA00011245"/>
    </source>
</evidence>
<evidence type="ECO:0000256" key="8">
    <source>
        <dbReference type="ARBA" id="ARBA00042300"/>
    </source>
</evidence>
<dbReference type="InterPro" id="IPR000560">
    <property type="entry name" value="His_Pase_clade-2"/>
</dbReference>
<keyword evidence="20" id="KW-1185">Reference proteome</keyword>
<feature type="disulfide bond" evidence="17">
    <location>
        <begin position="197"/>
        <end position="440"/>
    </location>
</feature>
<dbReference type="Gene3D" id="3.40.50.1240">
    <property type="entry name" value="Phosphoglycerate mutase-like"/>
    <property type="match status" value="1"/>
</dbReference>
<organism evidence="19 20">
    <name type="scientific">Heterobasidion irregulare (strain TC 32-1)</name>
    <dbReference type="NCBI Taxonomy" id="747525"/>
    <lineage>
        <taxon>Eukaryota</taxon>
        <taxon>Fungi</taxon>
        <taxon>Dikarya</taxon>
        <taxon>Basidiomycota</taxon>
        <taxon>Agaricomycotina</taxon>
        <taxon>Agaricomycetes</taxon>
        <taxon>Russulales</taxon>
        <taxon>Bondarzewiaceae</taxon>
        <taxon>Heterobasidion</taxon>
        <taxon>Heterobasidion annosum species complex</taxon>
    </lineage>
</organism>
<dbReference type="eggNOG" id="KOG1382">
    <property type="taxonomic scope" value="Eukaryota"/>
</dbReference>